<evidence type="ECO:0000313" key="2">
    <source>
        <dbReference type="Proteomes" id="UP000297225"/>
    </source>
</evidence>
<sequence>MNETNNVTLKAWLKKYFDLNREKENEEQTIEQIRADVEFRGARVWILICAIFIASIGLNMNSTAVIIGAMLISPLMGPIIGLGLGLGIVDYELVKRSLRNFVFAVGVAILTSTLYFLITPISTAQSEILARTQPTVYDLFIALLGGIAGIVAGATRTKGQVIPGVAIATALMPPLCTAGYGLGTGQMSYFFGALYLFILNAVFICLSTYVMVKLLNFRKFTYVDPQHGKRINRWMIVIVLCTTIPSVYLASQMISKSIEEQRVASFVKNEMVMEDSFLLKYEYNRGDSINTITASMIGKRLEESDLLLLQKRLVDYGLRNTQLKIRQGYDESMSEEVRHSILSDLKQQKSSSESVAQFLQLRNDSLQLQLNKEQAFYRKCQDVSAEVKQLFDQVSKVEVAQLYCFSTDSMQVDTLPFIRLRITKSLSKEQEKVIRRWLSVRFENPEVLIEKVR</sequence>
<reference evidence="1 2" key="1">
    <citation type="submission" date="2019-03" db="EMBL/GenBank/DDBJ databases">
        <title>Porphyromonas levii Isolated from the Uterus of Dairy Cows.</title>
        <authorList>
            <person name="Francis A.M."/>
        </authorList>
    </citation>
    <scope>NUCLEOTIDE SEQUENCE [LARGE SCALE GENOMIC DNA]</scope>
    <source>
        <strain evidence="1 2">AF5678</strain>
    </source>
</reference>
<name>A0A4Y8WRQ0_9PORP</name>
<dbReference type="RefSeq" id="WP_018357724.1">
    <property type="nucleotide sequence ID" value="NZ_CP197400.1"/>
</dbReference>
<dbReference type="OrthoDB" id="9790659at2"/>
<organism evidence="1 2">
    <name type="scientific">Porphyromonas levii</name>
    <dbReference type="NCBI Taxonomy" id="28114"/>
    <lineage>
        <taxon>Bacteria</taxon>
        <taxon>Pseudomonadati</taxon>
        <taxon>Bacteroidota</taxon>
        <taxon>Bacteroidia</taxon>
        <taxon>Bacteroidales</taxon>
        <taxon>Porphyromonadaceae</taxon>
        <taxon>Porphyromonas</taxon>
    </lineage>
</organism>
<dbReference type="GeneID" id="66796546"/>
<dbReference type="NCBIfam" id="TIGR00341">
    <property type="entry name" value="TIGR00341 family protein"/>
    <property type="match status" value="1"/>
</dbReference>
<protein>
    <submittedName>
        <fullName evidence="1">TIGR00341 family protein</fullName>
    </submittedName>
</protein>
<gene>
    <name evidence="1" type="ORF">E4P47_00585</name>
</gene>
<proteinExistence type="predicted"/>
<dbReference type="PANTHER" id="PTHR20992:SF9">
    <property type="entry name" value="AT15442P-RELATED"/>
    <property type="match status" value="1"/>
</dbReference>
<dbReference type="Proteomes" id="UP000297225">
    <property type="component" value="Unassembled WGS sequence"/>
</dbReference>
<dbReference type="InterPro" id="IPR005240">
    <property type="entry name" value="DUF389"/>
</dbReference>
<dbReference type="AlphaFoldDB" id="A0A4Y8WRQ0"/>
<evidence type="ECO:0000313" key="1">
    <source>
        <dbReference type="EMBL" id="TFH97325.1"/>
    </source>
</evidence>
<dbReference type="Pfam" id="PF04087">
    <property type="entry name" value="DUF389"/>
    <property type="match status" value="1"/>
</dbReference>
<comment type="caution">
    <text evidence="1">The sequence shown here is derived from an EMBL/GenBank/DDBJ whole genome shotgun (WGS) entry which is preliminary data.</text>
</comment>
<dbReference type="PANTHER" id="PTHR20992">
    <property type="entry name" value="AT15442P-RELATED"/>
    <property type="match status" value="1"/>
</dbReference>
<keyword evidence="2" id="KW-1185">Reference proteome</keyword>
<dbReference type="STRING" id="1122973.GCA_000379925_00452"/>
<accession>A0A4Y8WRQ0</accession>
<dbReference type="EMBL" id="SPNC01000004">
    <property type="protein sequence ID" value="TFH97325.1"/>
    <property type="molecule type" value="Genomic_DNA"/>
</dbReference>